<dbReference type="PROSITE" id="PS51371">
    <property type="entry name" value="CBS"/>
    <property type="match status" value="2"/>
</dbReference>
<dbReference type="Gene3D" id="3.10.580.10">
    <property type="entry name" value="CBS-domain"/>
    <property type="match status" value="1"/>
</dbReference>
<accession>A0A2R8ABX9</accession>
<evidence type="ECO:0000313" key="5">
    <source>
        <dbReference type="Proteomes" id="UP000244932"/>
    </source>
</evidence>
<gene>
    <name evidence="4" type="primary">guaB_2</name>
    <name evidence="4" type="ORF">POI8812_02027</name>
</gene>
<keyword evidence="4" id="KW-0560">Oxidoreductase</keyword>
<dbReference type="SUPFAM" id="SSF54631">
    <property type="entry name" value="CBS-domain pair"/>
    <property type="match status" value="1"/>
</dbReference>
<evidence type="ECO:0000256" key="1">
    <source>
        <dbReference type="ARBA" id="ARBA00023122"/>
    </source>
</evidence>
<name>A0A2R8ABX9_9RHOB</name>
<dbReference type="GO" id="GO:0003938">
    <property type="term" value="F:IMP dehydrogenase activity"/>
    <property type="evidence" value="ECO:0007669"/>
    <property type="project" value="UniProtKB-EC"/>
</dbReference>
<dbReference type="InterPro" id="IPR051257">
    <property type="entry name" value="Diverse_CBS-Domain"/>
</dbReference>
<dbReference type="EMBL" id="OMKW01000002">
    <property type="protein sequence ID" value="SPF29711.1"/>
    <property type="molecule type" value="Genomic_DNA"/>
</dbReference>
<dbReference type="AlphaFoldDB" id="A0A2R8ABX9"/>
<dbReference type="RefSeq" id="WP_108782385.1">
    <property type="nucleotide sequence ID" value="NZ_OMKW01000002.1"/>
</dbReference>
<dbReference type="SMART" id="SM00116">
    <property type="entry name" value="CBS"/>
    <property type="match status" value="2"/>
</dbReference>
<keyword evidence="1 2" id="KW-0129">CBS domain</keyword>
<evidence type="ECO:0000259" key="3">
    <source>
        <dbReference type="PROSITE" id="PS51371"/>
    </source>
</evidence>
<feature type="domain" description="CBS" evidence="3">
    <location>
        <begin position="7"/>
        <end position="68"/>
    </location>
</feature>
<dbReference type="PANTHER" id="PTHR43080">
    <property type="entry name" value="CBS DOMAIN-CONTAINING PROTEIN CBSX3, MITOCHONDRIAL"/>
    <property type="match status" value="1"/>
</dbReference>
<dbReference type="EC" id="1.1.1.205" evidence="4"/>
<dbReference type="InterPro" id="IPR046342">
    <property type="entry name" value="CBS_dom_sf"/>
</dbReference>
<organism evidence="4 5">
    <name type="scientific">Pontivivens insulae</name>
    <dbReference type="NCBI Taxonomy" id="1639689"/>
    <lineage>
        <taxon>Bacteria</taxon>
        <taxon>Pseudomonadati</taxon>
        <taxon>Pseudomonadota</taxon>
        <taxon>Alphaproteobacteria</taxon>
        <taxon>Rhodobacterales</taxon>
        <taxon>Paracoccaceae</taxon>
        <taxon>Pontivivens</taxon>
    </lineage>
</organism>
<dbReference type="OrthoDB" id="9807125at2"/>
<dbReference type="PANTHER" id="PTHR43080:SF2">
    <property type="entry name" value="CBS DOMAIN-CONTAINING PROTEIN"/>
    <property type="match status" value="1"/>
</dbReference>
<dbReference type="Pfam" id="PF00571">
    <property type="entry name" value="CBS"/>
    <property type="match status" value="2"/>
</dbReference>
<proteinExistence type="predicted"/>
<sequence>MTVQKILNSARGAVETISGDASVLEAAQRLSARKIGALIVSEDGSELRGIVSERDIVREIGARGAAALSDKVVDLMTAKVESCAPDDKLVETLARMTAGRFRHMPVLEDGKLAGIISIGDVVKVRLSEMEHENSALADMIRGY</sequence>
<keyword evidence="5" id="KW-1185">Reference proteome</keyword>
<evidence type="ECO:0000256" key="2">
    <source>
        <dbReference type="PROSITE-ProRule" id="PRU00703"/>
    </source>
</evidence>
<reference evidence="4 5" key="1">
    <citation type="submission" date="2018-03" db="EMBL/GenBank/DDBJ databases">
        <authorList>
            <person name="Keele B.F."/>
        </authorList>
    </citation>
    <scope>NUCLEOTIDE SEQUENCE [LARGE SCALE GENOMIC DNA]</scope>
    <source>
        <strain evidence="4 5">CeCT 8812</strain>
    </source>
</reference>
<dbReference type="Proteomes" id="UP000244932">
    <property type="component" value="Unassembled WGS sequence"/>
</dbReference>
<feature type="domain" description="CBS" evidence="3">
    <location>
        <begin position="76"/>
        <end position="133"/>
    </location>
</feature>
<protein>
    <submittedName>
        <fullName evidence="4">Inosine-5'-monophosphate dehydrogenase</fullName>
        <ecNumber evidence="4">1.1.1.205</ecNumber>
    </submittedName>
</protein>
<dbReference type="InterPro" id="IPR044725">
    <property type="entry name" value="CBSX3_CBS_dom"/>
</dbReference>
<evidence type="ECO:0000313" key="4">
    <source>
        <dbReference type="EMBL" id="SPF29711.1"/>
    </source>
</evidence>
<dbReference type="InterPro" id="IPR000644">
    <property type="entry name" value="CBS_dom"/>
</dbReference>
<dbReference type="CDD" id="cd04623">
    <property type="entry name" value="CBS_pair_bac_euk"/>
    <property type="match status" value="1"/>
</dbReference>